<comment type="similarity">
    <text evidence="3">Belongs to the cytochrome P450 family.</text>
</comment>
<keyword evidence="10" id="KW-0812">Transmembrane</keyword>
<keyword evidence="10" id="KW-0472">Membrane</keyword>
<dbReference type="STRING" id="401625.A0A0P1BF79"/>
<comment type="cofactor">
    <cofactor evidence="1 9">
        <name>heme</name>
        <dbReference type="ChEBI" id="CHEBI:30413"/>
    </cofactor>
</comment>
<keyword evidence="5 9" id="KW-0479">Metal-binding</keyword>
<dbReference type="Proteomes" id="UP000054845">
    <property type="component" value="Unassembled WGS sequence"/>
</dbReference>
<evidence type="ECO:0000256" key="10">
    <source>
        <dbReference type="SAM" id="Phobius"/>
    </source>
</evidence>
<feature type="binding site" description="axial binding residue" evidence="9">
    <location>
        <position position="494"/>
    </location>
    <ligand>
        <name>heme</name>
        <dbReference type="ChEBI" id="CHEBI:30413"/>
    </ligand>
    <ligandPart>
        <name>Fe</name>
        <dbReference type="ChEBI" id="CHEBI:18248"/>
    </ligandPart>
</feature>
<keyword evidence="8" id="KW-0503">Monooxygenase</keyword>
<keyword evidence="10" id="KW-1133">Transmembrane helix</keyword>
<evidence type="ECO:0000256" key="2">
    <source>
        <dbReference type="ARBA" id="ARBA00005179"/>
    </source>
</evidence>
<name>A0A0P1BF79_9BASI</name>
<dbReference type="GO" id="GO:0005506">
    <property type="term" value="F:iron ion binding"/>
    <property type="evidence" value="ECO:0007669"/>
    <property type="project" value="InterPro"/>
</dbReference>
<protein>
    <submittedName>
        <fullName evidence="11">Cytochrome p450 phenylacetate 2-hydroxylase</fullName>
    </submittedName>
</protein>
<evidence type="ECO:0000256" key="3">
    <source>
        <dbReference type="ARBA" id="ARBA00010617"/>
    </source>
</evidence>
<dbReference type="InterPro" id="IPR050364">
    <property type="entry name" value="Cytochrome_P450_fung"/>
</dbReference>
<dbReference type="InterPro" id="IPR036396">
    <property type="entry name" value="Cyt_P450_sf"/>
</dbReference>
<evidence type="ECO:0000256" key="7">
    <source>
        <dbReference type="ARBA" id="ARBA00023004"/>
    </source>
</evidence>
<dbReference type="Gene3D" id="1.10.630.10">
    <property type="entry name" value="Cytochrome P450"/>
    <property type="match status" value="1"/>
</dbReference>
<evidence type="ECO:0000313" key="12">
    <source>
        <dbReference type="Proteomes" id="UP000054845"/>
    </source>
</evidence>
<dbReference type="InterPro" id="IPR001128">
    <property type="entry name" value="Cyt_P450"/>
</dbReference>
<comment type="pathway">
    <text evidence="2">Secondary metabolite biosynthesis.</text>
</comment>
<dbReference type="SUPFAM" id="SSF48264">
    <property type="entry name" value="Cytochrome P450"/>
    <property type="match status" value="1"/>
</dbReference>
<dbReference type="PRINTS" id="PR00463">
    <property type="entry name" value="EP450I"/>
</dbReference>
<evidence type="ECO:0000256" key="6">
    <source>
        <dbReference type="ARBA" id="ARBA00023002"/>
    </source>
</evidence>
<dbReference type="EMBL" id="CCYA01000249">
    <property type="protein sequence ID" value="CEH14861.1"/>
    <property type="molecule type" value="Genomic_DNA"/>
</dbReference>
<keyword evidence="4 9" id="KW-0349">Heme</keyword>
<evidence type="ECO:0000313" key="11">
    <source>
        <dbReference type="EMBL" id="CEH14861.1"/>
    </source>
</evidence>
<feature type="transmembrane region" description="Helical" evidence="10">
    <location>
        <begin position="20"/>
        <end position="42"/>
    </location>
</feature>
<evidence type="ECO:0000256" key="4">
    <source>
        <dbReference type="ARBA" id="ARBA00022617"/>
    </source>
</evidence>
<keyword evidence="6" id="KW-0560">Oxidoreductase</keyword>
<evidence type="ECO:0000256" key="8">
    <source>
        <dbReference type="ARBA" id="ARBA00023033"/>
    </source>
</evidence>
<dbReference type="PANTHER" id="PTHR46300">
    <property type="entry name" value="P450, PUTATIVE (EUROFUNG)-RELATED-RELATED"/>
    <property type="match status" value="1"/>
</dbReference>
<dbReference type="InterPro" id="IPR002401">
    <property type="entry name" value="Cyt_P450_E_grp-I"/>
</dbReference>
<dbReference type="GO" id="GO:0016705">
    <property type="term" value="F:oxidoreductase activity, acting on paired donors, with incorporation or reduction of molecular oxygen"/>
    <property type="evidence" value="ECO:0007669"/>
    <property type="project" value="InterPro"/>
</dbReference>
<accession>A0A0P1BF79</accession>
<dbReference type="GO" id="GO:0020037">
    <property type="term" value="F:heme binding"/>
    <property type="evidence" value="ECO:0007669"/>
    <property type="project" value="InterPro"/>
</dbReference>
<sequence length="582" mass="64821">MTVIGDYAVWPAGLPWSATTLLLAAVAGLTLVVFVAALASIVPPAPLAGIPSPPGDFLTGHVYKRTANPPKQFLKWSQELKSGVFQIRLGRKRVLVINTVREAHELLAKLGDSFSSRPTLFTFHQQVVKGQFVKLTLASAPWGEVTQRKRKAGLPPLNNSLVESYVPLLTVMGRELIQGLLSDYRASNERVGDGRTWAVLDSADTIRRFTRMAAIGVNFGMTPKEVDDSWRELAATWTNGYQDPTKEQIEAVTPELLHEMSTYIGRGSDVRSQHGMPQDWLPPLRIFGRPEDGDVCEAVLKLRTIYMNRLLKALKQRQADGKDVPSVLGNIVLQERVKLNHDEMISLCNSMAATGLDQHFHSAMQWAIGFLAANPQAQSKAYDDLLQQHKGERFPDFSQAKSDYLMATVKESLRLSTPLRLSMPRLTNEDVVWRGNIIPKGTIISLNAHAVNRDPSRFKDPERFDPERYMSDDATSRKTWLVDNYSYGIGKRICPATTLANREIYIALAQLIYFFQVADASGADGTTTTTTTTRFDPDEDSDNPIHFATVPKRFKIACRVRDAQHVADWLSKVHDVQVGVAA</sequence>
<evidence type="ECO:0000256" key="9">
    <source>
        <dbReference type="PIRSR" id="PIRSR602401-1"/>
    </source>
</evidence>
<dbReference type="GO" id="GO:0004497">
    <property type="term" value="F:monooxygenase activity"/>
    <property type="evidence" value="ECO:0007669"/>
    <property type="project" value="UniProtKB-KW"/>
</dbReference>
<dbReference type="Pfam" id="PF00067">
    <property type="entry name" value="p450"/>
    <property type="match status" value="1"/>
</dbReference>
<keyword evidence="12" id="KW-1185">Reference proteome</keyword>
<organism evidence="11 12">
    <name type="scientific">Ceraceosorus bombacis</name>
    <dbReference type="NCBI Taxonomy" id="401625"/>
    <lineage>
        <taxon>Eukaryota</taxon>
        <taxon>Fungi</taxon>
        <taxon>Dikarya</taxon>
        <taxon>Basidiomycota</taxon>
        <taxon>Ustilaginomycotina</taxon>
        <taxon>Exobasidiomycetes</taxon>
        <taxon>Ceraceosorales</taxon>
        <taxon>Ceraceosoraceae</taxon>
        <taxon>Ceraceosorus</taxon>
    </lineage>
</organism>
<evidence type="ECO:0000256" key="1">
    <source>
        <dbReference type="ARBA" id="ARBA00001971"/>
    </source>
</evidence>
<keyword evidence="7 9" id="KW-0408">Iron</keyword>
<dbReference type="PANTHER" id="PTHR46300:SF5">
    <property type="entry name" value="CYTOCHROME P450"/>
    <property type="match status" value="1"/>
</dbReference>
<proteinExistence type="inferred from homology"/>
<reference evidence="11 12" key="1">
    <citation type="submission" date="2014-09" db="EMBL/GenBank/DDBJ databases">
        <authorList>
            <person name="Magalhaes I.L.F."/>
            <person name="Oliveira U."/>
            <person name="Santos F.R."/>
            <person name="Vidigal T.H.D.A."/>
            <person name="Brescovit A.D."/>
            <person name="Santos A.J."/>
        </authorList>
    </citation>
    <scope>NUCLEOTIDE SEQUENCE [LARGE SCALE GENOMIC DNA]</scope>
</reference>
<dbReference type="AlphaFoldDB" id="A0A0P1BF79"/>
<dbReference type="OrthoDB" id="1055148at2759"/>
<evidence type="ECO:0000256" key="5">
    <source>
        <dbReference type="ARBA" id="ARBA00022723"/>
    </source>
</evidence>